<dbReference type="PROSITE" id="PS00786">
    <property type="entry name" value="5_NUCLEOTIDASE_2"/>
    <property type="match status" value="1"/>
</dbReference>
<dbReference type="PANTHER" id="PTHR11575">
    <property type="entry name" value="5'-NUCLEOTIDASE-RELATED"/>
    <property type="match status" value="1"/>
</dbReference>
<reference evidence="8" key="2">
    <citation type="submission" date="2018-01" db="EMBL/GenBank/DDBJ databases">
        <title>FDA dAtabase for Regulatory Grade micrObial Sequences (FDA-ARGOS): Supporting development and validation of Infectious Disease Dx tests.</title>
        <authorList>
            <person name="Hoffmann M."/>
            <person name="Allard M."/>
            <person name="Evans P."/>
            <person name="Brown E."/>
            <person name="Tallon L."/>
            <person name="Sadzewicz L."/>
            <person name="Sengamalay N."/>
            <person name="Ott S."/>
            <person name="Godinez A."/>
            <person name="Nagaraj S."/>
            <person name="Vyas G."/>
            <person name="Aluvathingal J."/>
            <person name="Nadendla S."/>
            <person name="Geyer C."/>
            <person name="Sichtig H."/>
        </authorList>
    </citation>
    <scope>NUCLEOTIDE SEQUENCE</scope>
    <source>
        <strain evidence="8">FDAARGOS_107</strain>
    </source>
</reference>
<dbReference type="GO" id="GO:0009166">
    <property type="term" value="P:nucleotide catabolic process"/>
    <property type="evidence" value="ECO:0007669"/>
    <property type="project" value="InterPro"/>
</dbReference>
<protein>
    <submittedName>
        <fullName evidence="9">Bifunctional UDP-sugar hydrolase/5'-nucleotidase</fullName>
        <ecNumber evidence="8">3.1.3.5</ecNumber>
        <ecNumber evidence="8">3.6.1.45</ecNumber>
    </submittedName>
</protein>
<dbReference type="Proteomes" id="UP000067422">
    <property type="component" value="Chromosome 1"/>
</dbReference>
<evidence type="ECO:0000313" key="11">
    <source>
        <dbReference type="Proteomes" id="UP000253437"/>
    </source>
</evidence>
<dbReference type="EC" id="3.1.3.5" evidence="8"/>
<proteinExistence type="inferred from homology"/>
<comment type="similarity">
    <text evidence="1 5">Belongs to the 5'-nucleotidase family.</text>
</comment>
<dbReference type="GeneID" id="83582110"/>
<evidence type="ECO:0000259" key="7">
    <source>
        <dbReference type="Pfam" id="PF02872"/>
    </source>
</evidence>
<dbReference type="EMBL" id="CP014038">
    <property type="protein sequence ID" value="AMF99144.1"/>
    <property type="molecule type" value="Genomic_DNA"/>
</dbReference>
<dbReference type="InterPro" id="IPR029052">
    <property type="entry name" value="Metallo-depent_PP-like"/>
</dbReference>
<evidence type="ECO:0000313" key="10">
    <source>
        <dbReference type="Proteomes" id="UP000067422"/>
    </source>
</evidence>
<dbReference type="EC" id="3.6.1.45" evidence="8"/>
<evidence type="ECO:0000256" key="4">
    <source>
        <dbReference type="ARBA" id="ARBA00022741"/>
    </source>
</evidence>
<dbReference type="PROSITE" id="PS51257">
    <property type="entry name" value="PROKAR_LIPOPROTEIN"/>
    <property type="match status" value="1"/>
</dbReference>
<dbReference type="InterPro" id="IPR006179">
    <property type="entry name" value="5_nucleotidase/apyrase"/>
</dbReference>
<dbReference type="RefSeq" id="WP_017188176.1">
    <property type="nucleotide sequence ID" value="NZ_BBKY01000036.1"/>
</dbReference>
<dbReference type="GO" id="GO:0000166">
    <property type="term" value="F:nucleotide binding"/>
    <property type="evidence" value="ECO:0007669"/>
    <property type="project" value="UniProtKB-KW"/>
</dbReference>
<dbReference type="NCBIfam" id="NF007109">
    <property type="entry name" value="PRK09558.1"/>
    <property type="match status" value="1"/>
</dbReference>
<keyword evidence="5 9" id="KW-0378">Hydrolase</keyword>
<evidence type="ECO:0000256" key="5">
    <source>
        <dbReference type="RuleBase" id="RU362119"/>
    </source>
</evidence>
<dbReference type="Pfam" id="PF00149">
    <property type="entry name" value="Metallophos"/>
    <property type="match status" value="1"/>
</dbReference>
<reference evidence="10" key="1">
    <citation type="submission" date="2015-12" db="EMBL/GenBank/DDBJ databases">
        <title>FDA dAtabase for Regulatory Grade micrObial Sequences (FDA-ARGOS): Supporting development and validation of Infectious Disease Dx tests.</title>
        <authorList>
            <person name="Hoffmann M."/>
            <person name="Allard M."/>
            <person name="Evans P."/>
            <person name="Brown E."/>
            <person name="Tallon L.J."/>
            <person name="Sadzewicz L."/>
            <person name="Sengamalay N."/>
            <person name="Ott S."/>
            <person name="Godinez A."/>
            <person name="Nagaraj S."/>
            <person name="Vyas G."/>
            <person name="Aluvathingal J."/>
            <person name="Nadendla S."/>
            <person name="Geyer C."/>
            <person name="Sichtig H."/>
        </authorList>
    </citation>
    <scope>NUCLEOTIDE SEQUENCE [LARGE SCALE GENOMIC DNA]</scope>
    <source>
        <strain evidence="10">ATCC 43516</strain>
    </source>
</reference>
<dbReference type="PRINTS" id="PR01607">
    <property type="entry name" value="APYRASEFAMLY"/>
</dbReference>
<dbReference type="InterPro" id="IPR004843">
    <property type="entry name" value="Calcineurin-like_PHP"/>
</dbReference>
<sequence>MKFYKSLLVLSVGAALAGCGSDSDNSPVTCDTADSCTKFTILHTNDNHGRFWHNEDGEYGMAARKTLIDQMRQEVAANGGSSLLLSGGDINTGVPESDLQDAEPDFLGMSDIGYDAMAVGNHEFDNPLSVLEKQRVWANFPMLAANIYDKNGDRYFKPYKIFELGDLRVAVVGMTTEDTAKIGNPEFISDLTFTKPTEEMPKVIAEIKETYKDDPVDFIFATTHMGHYENGQHGSNAPGDVAMAKAVEEGQLAAIFGGHSQNPVCMEPDGSGYADFEPGDDCKPDQQNGTYIMQAHEWGKYVGKADFEYYDGKLHLAGYELVPVNLKRKNEAGELEFIGTEIKPDLALQGRLQYFQDKGQDELDKVIATSDDKLEGDRAVVRYQQTNLGRLIATAHQENQKADFAVMNSGGVRASIEAGPIAYRHVLTVQPFGNMVTVATMTGAQVVDYLNVVATMQRGSGAYAQLAGLNMTVDCTAKKVEISKINGKDFDTAATYKFTVPSFNAAGGDGYPALNVINTGNVDAEVMYSYLETLGTVQVSNYEPQGEIVYTNSDSPLGCEIAAE</sequence>
<dbReference type="InterPro" id="IPR006146">
    <property type="entry name" value="5'-Nucleotdase_CS"/>
</dbReference>
<dbReference type="InterPro" id="IPR008334">
    <property type="entry name" value="5'-Nucleotdase_C"/>
</dbReference>
<dbReference type="GO" id="GO:0008768">
    <property type="term" value="F:UDP-sugar diphosphatase activity"/>
    <property type="evidence" value="ECO:0007669"/>
    <property type="project" value="UniProtKB-EC"/>
</dbReference>
<keyword evidence="10" id="KW-1185">Reference proteome</keyword>
<reference evidence="9 11" key="3">
    <citation type="submission" date="2018-08" db="EMBL/GenBank/DDBJ databases">
        <title>Vibrio harveyi strains pathogenic to white snook Centropomus viridis Lockington (1877) and potential probiotic bacteria.</title>
        <authorList>
            <person name="Soto-Rodriguez S."/>
            <person name="Gomez-Gil B."/>
            <person name="Lozano-Olvera R."/>
        </authorList>
    </citation>
    <scope>NUCLEOTIDE SEQUENCE [LARGE SCALE GENOMIC DNA]</scope>
    <source>
        <strain evidence="9 11">CAIM 1508</strain>
    </source>
</reference>
<evidence type="ECO:0000259" key="6">
    <source>
        <dbReference type="Pfam" id="PF00149"/>
    </source>
</evidence>
<feature type="chain" id="PRO_5041746318" evidence="5">
    <location>
        <begin position="18"/>
        <end position="564"/>
    </location>
</feature>
<dbReference type="Gene3D" id="3.90.780.10">
    <property type="entry name" value="5'-Nucleotidase, C-terminal domain"/>
    <property type="match status" value="1"/>
</dbReference>
<dbReference type="Pfam" id="PF02872">
    <property type="entry name" value="5_nucleotid_C"/>
    <property type="match status" value="1"/>
</dbReference>
<dbReference type="OrthoDB" id="9803927at2"/>
<evidence type="ECO:0000313" key="9">
    <source>
        <dbReference type="EMBL" id="RIW10361.1"/>
    </source>
</evidence>
<dbReference type="AlphaFoldDB" id="A0A2S0SDQ4"/>
<keyword evidence="3 5" id="KW-0732">Signal</keyword>
<dbReference type="EMBL" id="QOUW02000073">
    <property type="protein sequence ID" value="RIW10361.1"/>
    <property type="molecule type" value="Genomic_DNA"/>
</dbReference>
<dbReference type="Proteomes" id="UP000253437">
    <property type="component" value="Unassembled WGS sequence"/>
</dbReference>
<organism evidence="9 11">
    <name type="scientific">Vibrio harveyi</name>
    <name type="common">Beneckea harveyi</name>
    <dbReference type="NCBI Taxonomy" id="669"/>
    <lineage>
        <taxon>Bacteria</taxon>
        <taxon>Pseudomonadati</taxon>
        <taxon>Pseudomonadota</taxon>
        <taxon>Gammaproteobacteria</taxon>
        <taxon>Vibrionales</taxon>
        <taxon>Vibrionaceae</taxon>
        <taxon>Vibrio</taxon>
    </lineage>
</organism>
<dbReference type="GO" id="GO:0046872">
    <property type="term" value="F:metal ion binding"/>
    <property type="evidence" value="ECO:0007669"/>
    <property type="project" value="UniProtKB-KW"/>
</dbReference>
<evidence type="ECO:0000256" key="2">
    <source>
        <dbReference type="ARBA" id="ARBA00022723"/>
    </source>
</evidence>
<keyword evidence="2" id="KW-0479">Metal-binding</keyword>
<dbReference type="SUPFAM" id="SSF56300">
    <property type="entry name" value="Metallo-dependent phosphatases"/>
    <property type="match status" value="1"/>
</dbReference>
<dbReference type="PANTHER" id="PTHR11575:SF46">
    <property type="entry name" value="PROTEIN USHA"/>
    <property type="match status" value="1"/>
</dbReference>
<evidence type="ECO:0000313" key="8">
    <source>
        <dbReference type="EMBL" id="AMF99144.1"/>
    </source>
</evidence>
<dbReference type="InterPro" id="IPR036907">
    <property type="entry name" value="5'-Nucleotdase_C_sf"/>
</dbReference>
<feature type="signal peptide" evidence="5">
    <location>
        <begin position="1"/>
        <end position="17"/>
    </location>
</feature>
<name>A0A2S0SDQ4_VIBHA</name>
<keyword evidence="4 5" id="KW-0547">Nucleotide-binding</keyword>
<dbReference type="GO" id="GO:0030288">
    <property type="term" value="C:outer membrane-bounded periplasmic space"/>
    <property type="evidence" value="ECO:0007669"/>
    <property type="project" value="TreeGrafter"/>
</dbReference>
<feature type="domain" description="Calcineurin-like phosphoesterase" evidence="6">
    <location>
        <begin position="39"/>
        <end position="260"/>
    </location>
</feature>
<evidence type="ECO:0000256" key="3">
    <source>
        <dbReference type="ARBA" id="ARBA00022729"/>
    </source>
</evidence>
<gene>
    <name evidence="8" type="primary">ushA</name>
    <name evidence="8" type="ORF">AL538_16150</name>
    <name evidence="9" type="ORF">DS957_017095</name>
</gene>
<dbReference type="SUPFAM" id="SSF55816">
    <property type="entry name" value="5'-nucleotidase (syn. UDP-sugar hydrolase), C-terminal domain"/>
    <property type="match status" value="1"/>
</dbReference>
<dbReference type="Gene3D" id="3.60.21.10">
    <property type="match status" value="1"/>
</dbReference>
<accession>A0A2S0SDQ4</accession>
<evidence type="ECO:0000256" key="1">
    <source>
        <dbReference type="ARBA" id="ARBA00006654"/>
    </source>
</evidence>
<feature type="domain" description="5'-Nucleotidase C-terminal" evidence="7">
    <location>
        <begin position="366"/>
        <end position="514"/>
    </location>
</feature>
<dbReference type="KEGG" id="vhr:AL538_16150"/>
<dbReference type="GO" id="GO:0008253">
    <property type="term" value="F:5'-nucleotidase activity"/>
    <property type="evidence" value="ECO:0007669"/>
    <property type="project" value="UniProtKB-EC"/>
</dbReference>